<evidence type="ECO:0000313" key="2">
    <source>
        <dbReference type="EMBL" id="RGU55063.1"/>
    </source>
</evidence>
<reference evidence="2 3" key="1">
    <citation type="submission" date="2018-08" db="EMBL/GenBank/DDBJ databases">
        <title>A genome reference for cultivated species of the human gut microbiota.</title>
        <authorList>
            <person name="Zou Y."/>
            <person name="Xue W."/>
            <person name="Luo G."/>
        </authorList>
    </citation>
    <scope>NUCLEOTIDE SEQUENCE [LARGE SCALE GENOMIC DNA]</scope>
    <source>
        <strain evidence="2 3">AF16-14</strain>
    </source>
</reference>
<dbReference type="AlphaFoldDB" id="A0A412TMQ4"/>
<dbReference type="RefSeq" id="WP_118160605.1">
    <property type="nucleotide sequence ID" value="NZ_QRYC01000022.1"/>
</dbReference>
<proteinExistence type="predicted"/>
<dbReference type="Pfam" id="PF09640">
    <property type="entry name" value="DUF2027"/>
    <property type="match status" value="1"/>
</dbReference>
<evidence type="ECO:0000313" key="3">
    <source>
        <dbReference type="Proteomes" id="UP000284243"/>
    </source>
</evidence>
<comment type="caution">
    <text evidence="2">The sequence shown here is derived from an EMBL/GenBank/DDBJ whole genome shotgun (WGS) entry which is preliminary data.</text>
</comment>
<feature type="domain" description="Smr" evidence="1">
    <location>
        <begin position="285"/>
        <end position="338"/>
    </location>
</feature>
<dbReference type="InterPro" id="IPR018598">
    <property type="entry name" value="DUF2027"/>
</dbReference>
<gene>
    <name evidence="2" type="ORF">DWW57_13905</name>
</gene>
<dbReference type="InterPro" id="IPR036063">
    <property type="entry name" value="Smr_dom_sf"/>
</dbReference>
<name>A0A412TMQ4_9BACT</name>
<protein>
    <submittedName>
        <fullName evidence="2">DUF2027 domain-containing protein</fullName>
    </submittedName>
</protein>
<dbReference type="InterPro" id="IPR036781">
    <property type="entry name" value="Smr_assoc-like_sf"/>
</dbReference>
<sequence>MNIRIGDIVRFISEKMEGKVTGIIDNTTVNIFVDDYGFEIPASTSDLVVIHSDVNPSKPDSSSAAQAHPQVQKGVTMESADTLYFAIVPDNFNNLPDSRYELFLVNDTQQTCLYSIAFRHGEKYSGISAGNCNPDSTCPIGTYSLKDIDAGIKAVHIQAIFFKKGSTTPRTPIEAEVKINTVNLCKSGIYKHTRWFDSICIIHALDKEHLPATEEIDEKQLTQAIREKKDTTPAPTPRPQKQIVGNIVEIDLHCHELLETTAGMNNKDILEYQLEIFRKTMEEYKLRKGQKIIFIHGKGDGILRQRILWELQTKYKRHHHQDASFKQYGYGATMVTIK</sequence>
<dbReference type="Proteomes" id="UP000284243">
    <property type="component" value="Unassembled WGS sequence"/>
</dbReference>
<dbReference type="PROSITE" id="PS50828">
    <property type="entry name" value="SMR"/>
    <property type="match status" value="1"/>
</dbReference>
<dbReference type="InterPro" id="IPR002625">
    <property type="entry name" value="Smr_dom"/>
</dbReference>
<dbReference type="Gene3D" id="2.60.40.1600">
    <property type="entry name" value="Smr-associated-like"/>
    <property type="match status" value="1"/>
</dbReference>
<dbReference type="SUPFAM" id="SSF158949">
    <property type="entry name" value="Smr-associated domain-like"/>
    <property type="match status" value="1"/>
</dbReference>
<dbReference type="Gene3D" id="3.30.1370.110">
    <property type="match status" value="1"/>
</dbReference>
<dbReference type="EMBL" id="QRYC01000022">
    <property type="protein sequence ID" value="RGU55063.1"/>
    <property type="molecule type" value="Genomic_DNA"/>
</dbReference>
<dbReference type="Pfam" id="PF01713">
    <property type="entry name" value="Smr"/>
    <property type="match status" value="1"/>
</dbReference>
<organism evidence="2 3">
    <name type="scientific">Odoribacter splanchnicus</name>
    <dbReference type="NCBI Taxonomy" id="28118"/>
    <lineage>
        <taxon>Bacteria</taxon>
        <taxon>Pseudomonadati</taxon>
        <taxon>Bacteroidota</taxon>
        <taxon>Bacteroidia</taxon>
        <taxon>Bacteroidales</taxon>
        <taxon>Odoribacteraceae</taxon>
        <taxon>Odoribacter</taxon>
    </lineage>
</organism>
<evidence type="ECO:0000259" key="1">
    <source>
        <dbReference type="PROSITE" id="PS50828"/>
    </source>
</evidence>
<accession>A0A412TMQ4</accession>